<sequence length="152" mass="17753">MLNFDTQLWIANDALKRRAPNIVDDACVLHLFDEHGSDPRVLELGIALLDADWHESHEELGQHLQWLRAPERVDALYRASLRIYPYHYDGGIAIRRRCTWALADIGDQTAFDALPRLCGSTDRQVALFAFKRLRGWLRERPRKRFVYSPRLD</sequence>
<protein>
    <submittedName>
        <fullName evidence="1">Uncharacterized protein</fullName>
    </submittedName>
</protein>
<evidence type="ECO:0000313" key="1">
    <source>
        <dbReference type="EMBL" id="KWS03185.1"/>
    </source>
</evidence>
<name>A0A120AFL1_9GAMM</name>
<evidence type="ECO:0000313" key="2">
    <source>
        <dbReference type="Proteomes" id="UP000023435"/>
    </source>
</evidence>
<dbReference type="OrthoDB" id="4555029at2"/>
<dbReference type="EMBL" id="JAJA02000001">
    <property type="protein sequence ID" value="KWS03185.1"/>
    <property type="molecule type" value="Genomic_DNA"/>
</dbReference>
<accession>A0A120AFL1</accession>
<proteinExistence type="predicted"/>
<dbReference type="RefSeq" id="WP_036103057.1">
    <property type="nucleotide sequence ID" value="NZ_JAJA02000001.1"/>
</dbReference>
<dbReference type="Proteomes" id="UP000023435">
    <property type="component" value="Unassembled WGS sequence"/>
</dbReference>
<dbReference type="AlphaFoldDB" id="A0A120AFL1"/>
<reference evidence="1 2" key="1">
    <citation type="journal article" date="2014" name="Genome Announc.">
        <title>Draft Genome Sequence of Lysobacter capsici AZ78, a Bacterium Antagonistic to Plant-Pathogenic Oomycetes.</title>
        <authorList>
            <person name="Puopolo G."/>
            <person name="Sonego P."/>
            <person name="Engelen K."/>
            <person name="Pertot I."/>
        </authorList>
    </citation>
    <scope>NUCLEOTIDE SEQUENCE [LARGE SCALE GENOMIC DNA]</scope>
    <source>
        <strain evidence="1 2">AZ78</strain>
    </source>
</reference>
<keyword evidence="2" id="KW-1185">Reference proteome</keyword>
<organism evidence="1 2">
    <name type="scientific">Lysobacter capsici AZ78</name>
    <dbReference type="NCBI Taxonomy" id="1444315"/>
    <lineage>
        <taxon>Bacteria</taxon>
        <taxon>Pseudomonadati</taxon>
        <taxon>Pseudomonadota</taxon>
        <taxon>Gammaproteobacteria</taxon>
        <taxon>Lysobacterales</taxon>
        <taxon>Lysobacteraceae</taxon>
        <taxon>Lysobacter</taxon>
    </lineage>
</organism>
<comment type="caution">
    <text evidence="1">The sequence shown here is derived from an EMBL/GenBank/DDBJ whole genome shotgun (WGS) entry which is preliminary data.</text>
</comment>
<gene>
    <name evidence="1" type="ORF">AZ78_0731</name>
</gene>